<gene>
    <name evidence="4" type="ORF">ACFSAG_00075</name>
</gene>
<feature type="transmembrane region" description="Helical" evidence="2">
    <location>
        <begin position="415"/>
        <end position="433"/>
    </location>
</feature>
<keyword evidence="2" id="KW-0812">Transmembrane</keyword>
<keyword evidence="2" id="KW-1133">Transmembrane helix</keyword>
<reference evidence="5" key="1">
    <citation type="journal article" date="2019" name="Int. J. Syst. Evol. Microbiol.">
        <title>The Global Catalogue of Microorganisms (GCM) 10K type strain sequencing project: providing services to taxonomists for standard genome sequencing and annotation.</title>
        <authorList>
            <consortium name="The Broad Institute Genomics Platform"/>
            <consortium name="The Broad Institute Genome Sequencing Center for Infectious Disease"/>
            <person name="Wu L."/>
            <person name="Ma J."/>
        </authorList>
    </citation>
    <scope>NUCLEOTIDE SEQUENCE [LARGE SCALE GENOMIC DNA]</scope>
    <source>
        <strain evidence="5">CGMCC 1.12449</strain>
    </source>
</reference>
<dbReference type="InterPro" id="IPR012931">
    <property type="entry name" value="TraG_N_Proteobacteria"/>
</dbReference>
<dbReference type="EMBL" id="JBHUEL010000001">
    <property type="protein sequence ID" value="MFD1765237.1"/>
    <property type="molecule type" value="Genomic_DNA"/>
</dbReference>
<keyword evidence="5" id="KW-1185">Reference proteome</keyword>
<evidence type="ECO:0000259" key="3">
    <source>
        <dbReference type="Pfam" id="PF07916"/>
    </source>
</evidence>
<feature type="transmembrane region" description="Helical" evidence="2">
    <location>
        <begin position="32"/>
        <end position="52"/>
    </location>
</feature>
<dbReference type="Pfam" id="PF07916">
    <property type="entry name" value="TraG_N"/>
    <property type="match status" value="1"/>
</dbReference>
<feature type="region of interest" description="Disordered" evidence="1">
    <location>
        <begin position="676"/>
        <end position="752"/>
    </location>
</feature>
<dbReference type="RefSeq" id="WP_381510363.1">
    <property type="nucleotide sequence ID" value="NZ_JBHUEL010000001.1"/>
</dbReference>
<feature type="compositionally biased region" description="Basic and acidic residues" evidence="1">
    <location>
        <begin position="743"/>
        <end position="752"/>
    </location>
</feature>
<protein>
    <submittedName>
        <fullName evidence="4">Conjugal transfer protein TraG N-terminal domain-containing protein</fullName>
    </submittedName>
</protein>
<evidence type="ECO:0000256" key="2">
    <source>
        <dbReference type="SAM" id="Phobius"/>
    </source>
</evidence>
<comment type="caution">
    <text evidence="4">The sequence shown here is derived from an EMBL/GenBank/DDBJ whole genome shotgun (WGS) entry which is preliminary data.</text>
</comment>
<proteinExistence type="predicted"/>
<evidence type="ECO:0000313" key="4">
    <source>
        <dbReference type="EMBL" id="MFD1765237.1"/>
    </source>
</evidence>
<feature type="compositionally biased region" description="Basic and acidic residues" evidence="1">
    <location>
        <begin position="595"/>
        <end position="604"/>
    </location>
</feature>
<organism evidence="4 5">
    <name type="scientific">Sphingorhabdus buctiana</name>
    <dbReference type="NCBI Taxonomy" id="1508805"/>
    <lineage>
        <taxon>Bacteria</taxon>
        <taxon>Pseudomonadati</taxon>
        <taxon>Pseudomonadota</taxon>
        <taxon>Alphaproteobacteria</taxon>
        <taxon>Sphingomonadales</taxon>
        <taxon>Sphingomonadaceae</taxon>
        <taxon>Sphingorhabdus</taxon>
    </lineage>
</organism>
<evidence type="ECO:0000313" key="5">
    <source>
        <dbReference type="Proteomes" id="UP001597215"/>
    </source>
</evidence>
<feature type="compositionally biased region" description="Polar residues" evidence="1">
    <location>
        <begin position="678"/>
        <end position="696"/>
    </location>
</feature>
<feature type="compositionally biased region" description="Low complexity" evidence="1">
    <location>
        <begin position="707"/>
        <end position="728"/>
    </location>
</feature>
<feature type="domain" description="TraG N-terminal Proteobacteria" evidence="3">
    <location>
        <begin position="3"/>
        <end position="453"/>
    </location>
</feature>
<feature type="region of interest" description="Disordered" evidence="1">
    <location>
        <begin position="576"/>
        <end position="629"/>
    </location>
</feature>
<feature type="transmembrane region" description="Helical" evidence="2">
    <location>
        <begin position="323"/>
        <end position="349"/>
    </location>
</feature>
<evidence type="ECO:0000256" key="1">
    <source>
        <dbReference type="SAM" id="MobiDB-lite"/>
    </source>
</evidence>
<feature type="transmembrane region" description="Helical" evidence="2">
    <location>
        <begin position="361"/>
        <end position="379"/>
    </location>
</feature>
<dbReference type="Proteomes" id="UP001597215">
    <property type="component" value="Unassembled WGS sequence"/>
</dbReference>
<name>A0ABW4MA27_9SPHN</name>
<sequence>MLEVFTVGGGDYLVNTFNAVSAWTGSGGFKSLIRVVMVMGLIFALTVTAFNLDWRAWFRWFLQATLIYSCLMVPTVDIKVTDRINPGLAPATVANVPLGLGMMASFTSQVSDYFTRQAETVFVMPSSLQYSNGGIVYGARLWDKVRSFEIKDPVFRANLDAHFKQCVFYDILYGNISMRTLSDSTDMWVEIGNNPAVNRAQKYMRETGGTFDIEYVTCRDAYSALTQSWNTYLTANVPKFARTFYPKLTEAAANARLANDVPVVSQLLHGTAKTAPEVLRQKSLVDAFAAAQLDFGNDEADGFALERADTQARNSMTSVAQQAMVWVPVLNIVLTLVFYAMFPVIFPLFLFPRTGIPALKGYLAGFFYLAAWGPLYVLLHMFIMDRIANEMAAAAPGGISLAGWGGIQAVNQDTATLAGFLIMSVPALAAMLARGAMAASNSAAGFLQSVQSGGEAAALERTTGNYAYGDVSFSNFNGNNRQANQWTEAGNYFAGAMRNSFRGSDGVTYSEYGNGRTVIDSSGGISQLPFKPMMTAGYASDLRMQGQNYLNEADRIENGTSTTWSSSKSAFTSAVSTNSSVTGDRSESGKQSSFTKDRREHRGTEGSVGVSERTSTNNGLRISQGNNLSSTFSATDTTGLSGSASASAKIGTPLGGIVGSEANVGISGSVFARRENTDVSSRTNSRGLETFTTRATDNSEDNSGRFSLGTTDSSTSSSGSFTRNSSYSDKSRSESSATGTESRTSEADERRVAASRYREIGNRLVAEASYAQSNGFQMSSDLSNLVQDRYEELRRQQPELHLPDLANPNLSLTEMQRRDQGVTAVMADLLSDLRSRKLSELGDVAGIGIIGTLGSNADLGMPSASSIRSIAVDEPGSAASLPDAPESNVDGRPYARELGIGLKRGTNIKSIDGDMIPAMAAVASEAQRLGLPKPVITSGNDSTHTNGSAHYDDRGLDFRGKTITVEQGRQWADGVSDTLGKGYGVQFEVFPNEPDRNHLHVSRRKN</sequence>
<feature type="compositionally biased region" description="Polar residues" evidence="1">
    <location>
        <begin position="578"/>
        <end position="594"/>
    </location>
</feature>
<keyword evidence="2" id="KW-0472">Membrane</keyword>
<feature type="compositionally biased region" description="Polar residues" evidence="1">
    <location>
        <begin position="612"/>
        <end position="629"/>
    </location>
</feature>
<accession>A0ABW4MA27</accession>